<accession>I0KCX6</accession>
<proteinExistence type="predicted"/>
<dbReference type="RefSeq" id="WP_015333078.1">
    <property type="nucleotide sequence ID" value="NC_020054.1"/>
</dbReference>
<reference evidence="1 2" key="1">
    <citation type="journal article" date="2012" name="J. Bacteriol.">
        <title>Genome Sequence of Fibrella aestuarina BUZ 2T, a Filamentous Marine Bacterium.</title>
        <authorList>
            <person name="Filippini M."/>
            <person name="Qi W."/>
            <person name="Blom J."/>
            <person name="Goesmann A."/>
            <person name="Smits T.H."/>
            <person name="Bagheri H.C."/>
        </authorList>
    </citation>
    <scope>NUCLEOTIDE SEQUENCE [LARGE SCALE GENOMIC DNA]</scope>
    <source>
        <strain evidence="2">BUZ 2T</strain>
    </source>
</reference>
<dbReference type="AlphaFoldDB" id="I0KCX6"/>
<dbReference type="KEGG" id="fae:FAES_3978"/>
<keyword evidence="2" id="KW-1185">Reference proteome</keyword>
<dbReference type="OrthoDB" id="951070at2"/>
<name>I0KCX6_9BACT</name>
<organism evidence="1 2">
    <name type="scientific">Fibrella aestuarina BUZ 2</name>
    <dbReference type="NCBI Taxonomy" id="1166018"/>
    <lineage>
        <taxon>Bacteria</taxon>
        <taxon>Pseudomonadati</taxon>
        <taxon>Bacteroidota</taxon>
        <taxon>Cytophagia</taxon>
        <taxon>Cytophagales</taxon>
        <taxon>Spirosomataceae</taxon>
        <taxon>Fibrella</taxon>
    </lineage>
</organism>
<evidence type="ECO:0000313" key="2">
    <source>
        <dbReference type="Proteomes" id="UP000011058"/>
    </source>
</evidence>
<evidence type="ECO:0000313" key="1">
    <source>
        <dbReference type="EMBL" id="CCH01979.1"/>
    </source>
</evidence>
<dbReference type="HOGENOM" id="CLU_1668130_0_0_10"/>
<protein>
    <submittedName>
        <fullName evidence="1">Uncharacterized protein</fullName>
    </submittedName>
</protein>
<dbReference type="eggNOG" id="ENOG5032UTH">
    <property type="taxonomic scope" value="Bacteria"/>
</dbReference>
<gene>
    <name evidence="1" type="ORF">FAES_3978</name>
</gene>
<sequence>MPSIDLRFFAPEDNAKPKPIRESKAPKLVKAPGHISTDGKLVLPQKSVIQLGFDPLSIRFKIGAEQGKRKIKVLYMIPSQEQSGTFTFAQAAKSYTLSLGILLKKNGLDYATKKYGFSIVPFSFEEDVTGYELRFDEPADKPVYTGKKRGPKPKAVVA</sequence>
<dbReference type="EMBL" id="HE796683">
    <property type="protein sequence ID" value="CCH01979.1"/>
    <property type="molecule type" value="Genomic_DNA"/>
</dbReference>
<dbReference type="Proteomes" id="UP000011058">
    <property type="component" value="Chromosome"/>
</dbReference>